<evidence type="ECO:0000256" key="3">
    <source>
        <dbReference type="ARBA" id="ARBA00022692"/>
    </source>
</evidence>
<keyword evidence="10" id="KW-1185">Reference proteome</keyword>
<dbReference type="InterPro" id="IPR000326">
    <property type="entry name" value="PAP2/HPO"/>
</dbReference>
<feature type="region of interest" description="Disordered" evidence="6">
    <location>
        <begin position="434"/>
        <end position="457"/>
    </location>
</feature>
<reference evidence="9" key="1">
    <citation type="journal article" date="2021" name="IMA Fungus">
        <title>Genomic characterization of three marine fungi, including Emericellopsis atlantica sp. nov. with signatures of a generalist lifestyle and marine biomass degradation.</title>
        <authorList>
            <person name="Hagestad O.C."/>
            <person name="Hou L."/>
            <person name="Andersen J.H."/>
            <person name="Hansen E.H."/>
            <person name="Altermark B."/>
            <person name="Li C."/>
            <person name="Kuhnert E."/>
            <person name="Cox R.J."/>
            <person name="Crous P.W."/>
            <person name="Spatafora J.W."/>
            <person name="Lail K."/>
            <person name="Amirebrahimi M."/>
            <person name="Lipzen A."/>
            <person name="Pangilinan J."/>
            <person name="Andreopoulos W."/>
            <person name="Hayes R.D."/>
            <person name="Ng V."/>
            <person name="Grigoriev I.V."/>
            <person name="Jackson S.A."/>
            <person name="Sutton T.D.S."/>
            <person name="Dobson A.D.W."/>
            <person name="Rama T."/>
        </authorList>
    </citation>
    <scope>NUCLEOTIDE SEQUENCE</scope>
    <source>
        <strain evidence="9">TRa3180A</strain>
    </source>
</reference>
<comment type="caution">
    <text evidence="9">The sequence shown here is derived from an EMBL/GenBank/DDBJ whole genome shotgun (WGS) entry which is preliminary data.</text>
</comment>
<dbReference type="GO" id="GO:0008195">
    <property type="term" value="F:phosphatidate phosphatase activity"/>
    <property type="evidence" value="ECO:0007669"/>
    <property type="project" value="TreeGrafter"/>
</dbReference>
<evidence type="ECO:0000256" key="2">
    <source>
        <dbReference type="ARBA" id="ARBA00008816"/>
    </source>
</evidence>
<keyword evidence="3 7" id="KW-0812">Transmembrane</keyword>
<dbReference type="Proteomes" id="UP000887226">
    <property type="component" value="Unassembled WGS sequence"/>
</dbReference>
<feature type="region of interest" description="Disordered" evidence="6">
    <location>
        <begin position="591"/>
        <end position="625"/>
    </location>
</feature>
<gene>
    <name evidence="9" type="ORF">BJ878DRAFT_539963</name>
</gene>
<evidence type="ECO:0000256" key="7">
    <source>
        <dbReference type="SAM" id="Phobius"/>
    </source>
</evidence>
<protein>
    <submittedName>
        <fullName evidence="9">Phosphatidic acid phosphatase type 2/haloperoxidase</fullName>
    </submittedName>
</protein>
<proteinExistence type="inferred from homology"/>
<comment type="subcellular location">
    <subcellularLocation>
        <location evidence="1">Membrane</location>
        <topology evidence="1">Multi-pass membrane protein</topology>
    </subcellularLocation>
</comment>
<sequence length="625" mass="70603">MATQSFTHQVEPPVTHTVPKSEKMYPRRTTPLTITNTQDWIRDTAEPPQRLRRSSKYIRSKASHIRKQILRVYRIRLLYVFEEFVYIAIFGAIMWAMEEYAPIYRLDKRTILLTESQHGSFLPPQSIHKPYMAEPMWLKTMCNALIVGLTPIVVATVFQWKIGSFADLQAAIAGSLKGVFMTSFVTTVLKRIVGRPRPYFWERCQPNVELSNATDTFLFHIKECQCKPRTLTMILESFPSGHSGCSMAACVFLVLYMNGKFKSLSDHTSQFPILVLSLLPFLVVFIIGGIMVAIGRHHPEDVFFGFLLGTVCALLSYRSQYAAVFDFRYNHIPLPLFRSHAQFSYGRTGTPVSDGSEVEARQELDKLMLWKWWKVEGRGQQDKSNEDCYLVSLCDYRRTPLETLPRWTGDSETLGDESLSEVSQVGPRTSELFEGGLQEPDVPLPSPRPEARFSPRSKAARAYPIIRKAVPVRPQSAIPSSPRLPSVAASSTSSFTHLFEDVPSTKQKEPAVSNVDNLLPYREMSVVIPLKSTTTVDQHAEYQPKAGRRSSIYRIPDIPMALPISSPVAELNEQTSMEAENSNANHQSIDHAGTEREVGNGDNVRAQSADEWERGPRWATLSSHV</sequence>
<dbReference type="GO" id="GO:0046839">
    <property type="term" value="P:phospholipid dephosphorylation"/>
    <property type="evidence" value="ECO:0007669"/>
    <property type="project" value="TreeGrafter"/>
</dbReference>
<comment type="similarity">
    <text evidence="2">Belongs to the PA-phosphatase related phosphoesterase family.</text>
</comment>
<name>A0A9P8CGZ1_9HELO</name>
<feature type="domain" description="Phosphatidic acid phosphatase type 2/haloperoxidase" evidence="8">
    <location>
        <begin position="172"/>
        <end position="317"/>
    </location>
</feature>
<feature type="transmembrane region" description="Helical" evidence="7">
    <location>
        <begin position="241"/>
        <end position="259"/>
    </location>
</feature>
<evidence type="ECO:0000313" key="9">
    <source>
        <dbReference type="EMBL" id="KAG9246763.1"/>
    </source>
</evidence>
<evidence type="ECO:0000313" key="10">
    <source>
        <dbReference type="Proteomes" id="UP000887226"/>
    </source>
</evidence>
<dbReference type="AlphaFoldDB" id="A0A9P8CGZ1"/>
<dbReference type="SUPFAM" id="SSF48317">
    <property type="entry name" value="Acid phosphatase/Vanadium-dependent haloperoxidase"/>
    <property type="match status" value="1"/>
</dbReference>
<evidence type="ECO:0000256" key="5">
    <source>
        <dbReference type="ARBA" id="ARBA00023136"/>
    </source>
</evidence>
<dbReference type="InterPro" id="IPR043216">
    <property type="entry name" value="PAP-like"/>
</dbReference>
<evidence type="ECO:0000256" key="1">
    <source>
        <dbReference type="ARBA" id="ARBA00004141"/>
    </source>
</evidence>
<dbReference type="EMBL" id="MU253793">
    <property type="protein sequence ID" value="KAG9246763.1"/>
    <property type="molecule type" value="Genomic_DNA"/>
</dbReference>
<feature type="transmembrane region" description="Helical" evidence="7">
    <location>
        <begin position="136"/>
        <end position="158"/>
    </location>
</feature>
<dbReference type="SMART" id="SM00014">
    <property type="entry name" value="acidPPc"/>
    <property type="match status" value="1"/>
</dbReference>
<feature type="transmembrane region" description="Helical" evidence="7">
    <location>
        <begin position="302"/>
        <end position="319"/>
    </location>
</feature>
<evidence type="ECO:0000256" key="6">
    <source>
        <dbReference type="SAM" id="MobiDB-lite"/>
    </source>
</evidence>
<dbReference type="PANTHER" id="PTHR10165">
    <property type="entry name" value="LIPID PHOSPHATE PHOSPHATASE"/>
    <property type="match status" value="1"/>
</dbReference>
<keyword evidence="4 7" id="KW-1133">Transmembrane helix</keyword>
<evidence type="ECO:0000259" key="8">
    <source>
        <dbReference type="SMART" id="SM00014"/>
    </source>
</evidence>
<dbReference type="InterPro" id="IPR036938">
    <property type="entry name" value="PAP2/HPO_sf"/>
</dbReference>
<organism evidence="9 10">
    <name type="scientific">Calycina marina</name>
    <dbReference type="NCBI Taxonomy" id="1763456"/>
    <lineage>
        <taxon>Eukaryota</taxon>
        <taxon>Fungi</taxon>
        <taxon>Dikarya</taxon>
        <taxon>Ascomycota</taxon>
        <taxon>Pezizomycotina</taxon>
        <taxon>Leotiomycetes</taxon>
        <taxon>Helotiales</taxon>
        <taxon>Pezizellaceae</taxon>
        <taxon>Calycina</taxon>
    </lineage>
</organism>
<dbReference type="GO" id="GO:0016020">
    <property type="term" value="C:membrane"/>
    <property type="evidence" value="ECO:0007669"/>
    <property type="project" value="UniProtKB-SubCell"/>
</dbReference>
<dbReference type="Gene3D" id="1.20.144.10">
    <property type="entry name" value="Phosphatidic acid phosphatase type 2/haloperoxidase"/>
    <property type="match status" value="1"/>
</dbReference>
<accession>A0A9P8CGZ1</accession>
<feature type="transmembrane region" description="Helical" evidence="7">
    <location>
        <begin position="271"/>
        <end position="296"/>
    </location>
</feature>
<dbReference type="GO" id="GO:0006644">
    <property type="term" value="P:phospholipid metabolic process"/>
    <property type="evidence" value="ECO:0007669"/>
    <property type="project" value="InterPro"/>
</dbReference>
<feature type="transmembrane region" description="Helical" evidence="7">
    <location>
        <begin position="77"/>
        <end position="97"/>
    </location>
</feature>
<evidence type="ECO:0000256" key="4">
    <source>
        <dbReference type="ARBA" id="ARBA00022989"/>
    </source>
</evidence>
<dbReference type="PANTHER" id="PTHR10165:SF35">
    <property type="entry name" value="RE23632P"/>
    <property type="match status" value="1"/>
</dbReference>
<keyword evidence="5 7" id="KW-0472">Membrane</keyword>
<dbReference type="OrthoDB" id="10030083at2759"/>
<dbReference type="Pfam" id="PF01569">
    <property type="entry name" value="PAP2"/>
    <property type="match status" value="1"/>
</dbReference>